<accession>A0ABD3P637</accession>
<dbReference type="EMBL" id="JABMIG020000253">
    <property type="protein sequence ID" value="KAL3783684.1"/>
    <property type="molecule type" value="Genomic_DNA"/>
</dbReference>
<name>A0ABD3P637_9STRA</name>
<keyword evidence="2" id="KW-0999">Mitochondrion inner membrane</keyword>
<dbReference type="AlphaFoldDB" id="A0ABD3P637"/>
<dbReference type="PANTHER" id="PTHR12910:SF2">
    <property type="entry name" value="NADH DEHYDROGENASE [UBIQUINONE] 1 ALPHA SUBCOMPLEX SUBUNIT 12"/>
    <property type="match status" value="1"/>
</dbReference>
<keyword evidence="2" id="KW-0496">Mitochondrion</keyword>
<comment type="subcellular location">
    <subcellularLocation>
        <location evidence="2">Mitochondrion inner membrane</location>
        <topology evidence="2">Peripheral membrane protein</topology>
        <orientation evidence="2">Matrix side</orientation>
    </subcellularLocation>
</comment>
<keyword evidence="4" id="KW-1185">Reference proteome</keyword>
<evidence type="ECO:0000313" key="4">
    <source>
        <dbReference type="Proteomes" id="UP001516023"/>
    </source>
</evidence>
<dbReference type="Pfam" id="PF05071">
    <property type="entry name" value="NDUFA12"/>
    <property type="match status" value="1"/>
</dbReference>
<keyword evidence="2" id="KW-0813">Transport</keyword>
<dbReference type="GO" id="GO:0005743">
    <property type="term" value="C:mitochondrial inner membrane"/>
    <property type="evidence" value="ECO:0007669"/>
    <property type="project" value="UniProtKB-SubCell"/>
</dbReference>
<sequence>MVYGVVRSFQAALKYRGGWRGLLEHMYTSFDGEHDGWNGVVFGQDVVTGIFLMTAMMDGRERNVFYILTLSMARQTSCHDGENGDYPFKFGTYMGHDAAGNRYYENRVDYPFGQHRWVEPGDIHNFDSASIPPEWHGWMTSMNDVPPSSENVFLQDKAQDIIPLDRSTVPANDANTVVGHQEPIRNFHHLHNLSTVRSRGWGIGNPIVGLPPGAKDSFYTQPGSPYNEGSIRPRVNIGDLDAARGGGRPYKSEKWADRLRTPEEKEALENEKRRIVQGAIEREREAARRRSAMMRARGSGTVVGSA</sequence>
<reference evidence="3 4" key="1">
    <citation type="journal article" date="2020" name="G3 (Bethesda)">
        <title>Improved Reference Genome for Cyclotella cryptica CCMP332, a Model for Cell Wall Morphogenesis, Salinity Adaptation, and Lipid Production in Diatoms (Bacillariophyta).</title>
        <authorList>
            <person name="Roberts W.R."/>
            <person name="Downey K.M."/>
            <person name="Ruck E.C."/>
            <person name="Traller J.C."/>
            <person name="Alverson A.J."/>
        </authorList>
    </citation>
    <scope>NUCLEOTIDE SEQUENCE [LARGE SCALE GENOMIC DNA]</scope>
    <source>
        <strain evidence="3 4">CCMP332</strain>
    </source>
</reference>
<gene>
    <name evidence="3" type="ORF">HJC23_000093</name>
</gene>
<dbReference type="Proteomes" id="UP001516023">
    <property type="component" value="Unassembled WGS sequence"/>
</dbReference>
<evidence type="ECO:0000313" key="3">
    <source>
        <dbReference type="EMBL" id="KAL3783684.1"/>
    </source>
</evidence>
<comment type="caution">
    <text evidence="3">The sequence shown here is derived from an EMBL/GenBank/DDBJ whole genome shotgun (WGS) entry which is preliminary data.</text>
</comment>
<dbReference type="InterPro" id="IPR007763">
    <property type="entry name" value="NDUFA12"/>
</dbReference>
<evidence type="ECO:0000256" key="1">
    <source>
        <dbReference type="ARBA" id="ARBA00007355"/>
    </source>
</evidence>
<keyword evidence="2" id="KW-0679">Respiratory chain</keyword>
<keyword evidence="2" id="KW-0249">Electron transport</keyword>
<comment type="similarity">
    <text evidence="1 2">Belongs to the complex I NDUFA12 subunit family.</text>
</comment>
<comment type="function">
    <text evidence="2">Accessory subunit of the mitochondrial membrane respiratory chain NADH dehydrogenase (Complex I), that is believed not to be involved in catalysis. Complex I functions in the transfer of electrons from NADH to the respiratory chain. The immediate electron acceptor for the enzyme is believed to be ubiquinone.</text>
</comment>
<dbReference type="PANTHER" id="PTHR12910">
    <property type="entry name" value="NADH-UBIQUINONE OXIDOREDUCTASE SUBUNIT B17.2"/>
    <property type="match status" value="1"/>
</dbReference>
<protein>
    <recommendedName>
        <fullName evidence="2">NADH dehydrogenase [ubiquinone] 1 alpha subcomplex subunit 12</fullName>
    </recommendedName>
</protein>
<evidence type="ECO:0000256" key="2">
    <source>
        <dbReference type="RuleBase" id="RU363103"/>
    </source>
</evidence>
<organism evidence="3 4">
    <name type="scientific">Cyclotella cryptica</name>
    <dbReference type="NCBI Taxonomy" id="29204"/>
    <lineage>
        <taxon>Eukaryota</taxon>
        <taxon>Sar</taxon>
        <taxon>Stramenopiles</taxon>
        <taxon>Ochrophyta</taxon>
        <taxon>Bacillariophyta</taxon>
        <taxon>Coscinodiscophyceae</taxon>
        <taxon>Thalassiosirophycidae</taxon>
        <taxon>Stephanodiscales</taxon>
        <taxon>Stephanodiscaceae</taxon>
        <taxon>Cyclotella</taxon>
    </lineage>
</organism>
<keyword evidence="2" id="KW-0472">Membrane</keyword>
<proteinExistence type="inferred from homology"/>